<dbReference type="STRING" id="1317121.ATO11_17450"/>
<dbReference type="EMBL" id="AQQZ01000009">
    <property type="protein sequence ID" value="KNG92395.1"/>
    <property type="molecule type" value="Genomic_DNA"/>
</dbReference>
<dbReference type="PATRIC" id="fig|1317121.7.peg.4222"/>
<comment type="caution">
    <text evidence="2">The sequence shown here is derived from an EMBL/GenBank/DDBJ whole genome shotgun (WGS) entry which is preliminary data.</text>
</comment>
<dbReference type="Gene3D" id="3.40.50.150">
    <property type="entry name" value="Vaccinia Virus protein VP39"/>
    <property type="match status" value="1"/>
</dbReference>
<dbReference type="CDD" id="cd02440">
    <property type="entry name" value="AdoMet_MTases"/>
    <property type="match status" value="1"/>
</dbReference>
<dbReference type="Proteomes" id="UP000036938">
    <property type="component" value="Unassembled WGS sequence"/>
</dbReference>
<accession>A0A0L1JKW9</accession>
<dbReference type="AlphaFoldDB" id="A0A0L1JKW9"/>
<evidence type="ECO:0000313" key="2">
    <source>
        <dbReference type="EMBL" id="KNG92395.1"/>
    </source>
</evidence>
<keyword evidence="3" id="KW-1185">Reference proteome</keyword>
<name>A0A0L1JKW9_9RHOB</name>
<proteinExistence type="predicted"/>
<dbReference type="Pfam" id="PF05050">
    <property type="entry name" value="Methyltransf_21"/>
    <property type="match status" value="1"/>
</dbReference>
<dbReference type="InterPro" id="IPR029063">
    <property type="entry name" value="SAM-dependent_MTases_sf"/>
</dbReference>
<dbReference type="OrthoDB" id="456767at2"/>
<dbReference type="GO" id="GO:0032259">
    <property type="term" value="P:methylation"/>
    <property type="evidence" value="ECO:0007669"/>
    <property type="project" value="UniProtKB-KW"/>
</dbReference>
<evidence type="ECO:0000313" key="3">
    <source>
        <dbReference type="Proteomes" id="UP000036938"/>
    </source>
</evidence>
<gene>
    <name evidence="2" type="ORF">ATO11_17450</name>
</gene>
<sequence>MDDGQTFAPRNPFLNSRGLKIPKHPQFTTGQVRGALRENRYELRESDAAQRIIRKEDVVLELGGGIGYMSALMAKICGAKHVHTFEANPALIPYMHEVHAANGIDNITIHHALLAQRKSKPVTFYVRRNFLASSMDRDNAEDIVSEHEVEVRGLNTTLKDLQPTVLMCDIEGAEAELLPHGDFSGLRAAIIETHPQWIGQHGVQAVFDAMHRAGLTYFPKASTGKVVTFLKGW</sequence>
<dbReference type="SUPFAM" id="SSF53335">
    <property type="entry name" value="S-adenosyl-L-methionine-dependent methyltransferases"/>
    <property type="match status" value="1"/>
</dbReference>
<evidence type="ECO:0000259" key="1">
    <source>
        <dbReference type="Pfam" id="PF05050"/>
    </source>
</evidence>
<keyword evidence="2" id="KW-0808">Transferase</keyword>
<feature type="domain" description="Methyltransferase FkbM" evidence="1">
    <location>
        <begin position="77"/>
        <end position="211"/>
    </location>
</feature>
<reference evidence="2 3" key="1">
    <citation type="journal article" date="2015" name="Int. J. Syst. Evol. Microbiol.">
        <title>Aestuariivita atlantica sp. nov., isolated from deep sea sediment of the Atlantic Ocean.</title>
        <authorList>
            <person name="Li G."/>
            <person name="Lai Q."/>
            <person name="Du Y."/>
            <person name="Liu X."/>
            <person name="Sun F."/>
            <person name="Shao Z."/>
        </authorList>
    </citation>
    <scope>NUCLEOTIDE SEQUENCE [LARGE SCALE GENOMIC DNA]</scope>
    <source>
        <strain evidence="2 3">22II-S11-z3</strain>
    </source>
</reference>
<dbReference type="NCBIfam" id="TIGR01444">
    <property type="entry name" value="fkbM_fam"/>
    <property type="match status" value="1"/>
</dbReference>
<dbReference type="RefSeq" id="WP_050532196.1">
    <property type="nucleotide sequence ID" value="NZ_AQQZ01000009.1"/>
</dbReference>
<protein>
    <submittedName>
        <fullName evidence="2">FkbM family methyltransferase</fullName>
    </submittedName>
</protein>
<dbReference type="InterPro" id="IPR006342">
    <property type="entry name" value="FkbM_mtfrase"/>
</dbReference>
<keyword evidence="2" id="KW-0489">Methyltransferase</keyword>
<dbReference type="GO" id="GO:0008168">
    <property type="term" value="F:methyltransferase activity"/>
    <property type="evidence" value="ECO:0007669"/>
    <property type="project" value="UniProtKB-KW"/>
</dbReference>
<organism evidence="2 3">
    <name type="scientific">Pseudaestuariivita atlantica</name>
    <dbReference type="NCBI Taxonomy" id="1317121"/>
    <lineage>
        <taxon>Bacteria</taxon>
        <taxon>Pseudomonadati</taxon>
        <taxon>Pseudomonadota</taxon>
        <taxon>Alphaproteobacteria</taxon>
        <taxon>Rhodobacterales</taxon>
        <taxon>Paracoccaceae</taxon>
        <taxon>Pseudaestuariivita</taxon>
    </lineage>
</organism>